<keyword evidence="3" id="KW-1185">Reference proteome</keyword>
<dbReference type="EMBL" id="JACHIG010000004">
    <property type="protein sequence ID" value="MBB5032887.1"/>
    <property type="molecule type" value="Genomic_DNA"/>
</dbReference>
<evidence type="ECO:0000256" key="1">
    <source>
        <dbReference type="SAM" id="Phobius"/>
    </source>
</evidence>
<evidence type="ECO:0000313" key="3">
    <source>
        <dbReference type="Proteomes" id="UP000590740"/>
    </source>
</evidence>
<dbReference type="Proteomes" id="UP000590740">
    <property type="component" value="Unassembled WGS sequence"/>
</dbReference>
<dbReference type="AlphaFoldDB" id="A0A7W7YAZ4"/>
<gene>
    <name evidence="2" type="ORF">HNQ65_002469</name>
</gene>
<keyword evidence="1" id="KW-1133">Transmembrane helix</keyword>
<accession>A0A7W7YAZ4</accession>
<keyword evidence="1" id="KW-0472">Membrane</keyword>
<protein>
    <submittedName>
        <fullName evidence="2">Uncharacterized protein</fullName>
    </submittedName>
</protein>
<name>A0A7W7YAZ4_9BACT</name>
<evidence type="ECO:0000313" key="2">
    <source>
        <dbReference type="EMBL" id="MBB5032887.1"/>
    </source>
</evidence>
<keyword evidence="1" id="KW-0812">Transmembrane</keyword>
<comment type="caution">
    <text evidence="2">The sequence shown here is derived from an EMBL/GenBank/DDBJ whole genome shotgun (WGS) entry which is preliminary data.</text>
</comment>
<reference evidence="2 3" key="1">
    <citation type="submission" date="2020-08" db="EMBL/GenBank/DDBJ databases">
        <title>Genomic Encyclopedia of Type Strains, Phase IV (KMG-IV): sequencing the most valuable type-strain genomes for metagenomic binning, comparative biology and taxonomic classification.</title>
        <authorList>
            <person name="Goeker M."/>
        </authorList>
    </citation>
    <scope>NUCLEOTIDE SEQUENCE [LARGE SCALE GENOMIC DNA]</scope>
    <source>
        <strain evidence="2 3">DSM 12252</strain>
    </source>
</reference>
<organism evidence="2 3">
    <name type="scientific">Prosthecobacter vanneervenii</name>
    <dbReference type="NCBI Taxonomy" id="48466"/>
    <lineage>
        <taxon>Bacteria</taxon>
        <taxon>Pseudomonadati</taxon>
        <taxon>Verrucomicrobiota</taxon>
        <taxon>Verrucomicrobiia</taxon>
        <taxon>Verrucomicrobiales</taxon>
        <taxon>Verrucomicrobiaceae</taxon>
        <taxon>Prosthecobacter</taxon>
    </lineage>
</organism>
<dbReference type="RefSeq" id="WP_184339792.1">
    <property type="nucleotide sequence ID" value="NZ_JACHIG010000004.1"/>
</dbReference>
<proteinExistence type="predicted"/>
<feature type="transmembrane region" description="Helical" evidence="1">
    <location>
        <begin position="320"/>
        <end position="338"/>
    </location>
</feature>
<sequence length="343" mass="38177">MEQIQQEIRPQQSMKLMKTSTLSTIAICGFLTLSLIHARAIPDPSNAEKIERIFQREREIDAVSDQRQAKLDRRVRPIISALIRGDYAGVDTAATQKDAEALWYIFTEAAARSIGYGDMSRLYPNRKEASAKCDELNKRIAEYVRPKLAAIPGHAKAIGDRLEMMSQEVGYWNYREGALRKLGLLGSMEAIQQIGRFLDDRRNPDEAISLHMIESSRAPPSSNLNGAAYAMVKALGDASPVQLPRSLTLTSSAIDTLQSWWKSDASKPYREWTYETGHPMPPPRPWPVAGVLPPKAPEAVVAVQKTPTVIPSQHTALKPWVLWTLAAAGISLAVLMAMRSRRH</sequence>